<organism evidence="3 4">
    <name type="scientific">Helicobacter pullorum MIT 98-5489</name>
    <dbReference type="NCBI Taxonomy" id="537972"/>
    <lineage>
        <taxon>Bacteria</taxon>
        <taxon>Pseudomonadati</taxon>
        <taxon>Campylobacterota</taxon>
        <taxon>Epsilonproteobacteria</taxon>
        <taxon>Campylobacterales</taxon>
        <taxon>Helicobacteraceae</taxon>
        <taxon>Helicobacter</taxon>
    </lineage>
</organism>
<dbReference type="GO" id="GO:0010181">
    <property type="term" value="F:FMN binding"/>
    <property type="evidence" value="ECO:0007669"/>
    <property type="project" value="TreeGrafter"/>
</dbReference>
<feature type="domain" description="Flavodoxin-like fold" evidence="2">
    <location>
        <begin position="12"/>
        <end position="162"/>
    </location>
</feature>
<dbReference type="InterPro" id="IPR046980">
    <property type="entry name" value="KefG/KefF"/>
</dbReference>
<evidence type="ECO:0000313" key="3">
    <source>
        <dbReference type="EMBL" id="EEQ64444.1"/>
    </source>
</evidence>
<dbReference type="Gene3D" id="3.40.50.360">
    <property type="match status" value="1"/>
</dbReference>
<protein>
    <submittedName>
        <fullName evidence="3">Flavodoxin-like protein</fullName>
    </submittedName>
</protein>
<evidence type="ECO:0000256" key="1">
    <source>
        <dbReference type="ARBA" id="ARBA00023002"/>
    </source>
</evidence>
<keyword evidence="4" id="KW-1185">Reference proteome</keyword>
<dbReference type="HOGENOM" id="CLU_058643_0_3_7"/>
<keyword evidence="1" id="KW-0560">Oxidoreductase</keyword>
<dbReference type="PANTHER" id="PTHR47307">
    <property type="entry name" value="GLUTATHIONE-REGULATED POTASSIUM-EFFLUX SYSTEM ANCILLARY PROTEIN KEFG"/>
    <property type="match status" value="1"/>
</dbReference>
<dbReference type="InterPro" id="IPR029039">
    <property type="entry name" value="Flavoprotein-like_sf"/>
</dbReference>
<dbReference type="GO" id="GO:0003955">
    <property type="term" value="F:NAD(P)H dehydrogenase (quinone) activity"/>
    <property type="evidence" value="ECO:0007669"/>
    <property type="project" value="TreeGrafter"/>
</dbReference>
<dbReference type="GO" id="GO:0009055">
    <property type="term" value="F:electron transfer activity"/>
    <property type="evidence" value="ECO:0007669"/>
    <property type="project" value="TreeGrafter"/>
</dbReference>
<sequence length="175" mass="20099">MIKHYKLKEFIMKTLILFAHTFWENSKVNKALLESLKDSNHIKIHNLTTTYPDGKIDAEAEKALLKEADTIIFQFPLFWFSTPSLLKEWQDRVMTGILYGNEPKLLNGKKFGIITTLGGAESSYDGHHGATIKEILLPIYHSFKYLGLQEKEPFCIFSANAANLPLQEYKKYLNS</sequence>
<dbReference type="Pfam" id="PF02525">
    <property type="entry name" value="Flavodoxin_2"/>
    <property type="match status" value="1"/>
</dbReference>
<dbReference type="eggNOG" id="COG2249">
    <property type="taxonomic scope" value="Bacteria"/>
</dbReference>
<dbReference type="PANTHER" id="PTHR47307:SF1">
    <property type="entry name" value="GLUTATHIONE-REGULATED POTASSIUM-EFFLUX SYSTEM ANCILLARY PROTEIN KEFG"/>
    <property type="match status" value="1"/>
</dbReference>
<evidence type="ECO:0000259" key="2">
    <source>
        <dbReference type="Pfam" id="PF02525"/>
    </source>
</evidence>
<reference evidence="4" key="1">
    <citation type="journal article" date="2014" name="Genome Announc.">
        <title>Draft genome sequences of six enterohepatic helicobacter species isolated from humans and one from rhesus macaques.</title>
        <authorList>
            <person name="Shen Z."/>
            <person name="Sheh A."/>
            <person name="Young S.K."/>
            <person name="Abouelliel A."/>
            <person name="Ward D.V."/>
            <person name="Earl A.M."/>
            <person name="Fox J.G."/>
        </authorList>
    </citation>
    <scope>NUCLEOTIDE SEQUENCE [LARGE SCALE GENOMIC DNA]</scope>
    <source>
        <strain evidence="4">MIT 98-5489</strain>
    </source>
</reference>
<name>C5F2F0_9HELI</name>
<accession>C5F2F0</accession>
<gene>
    <name evidence="3" type="ORF">HPMG_01901</name>
</gene>
<proteinExistence type="predicted"/>
<dbReference type="InterPro" id="IPR003680">
    <property type="entry name" value="Flavodoxin_fold"/>
</dbReference>
<dbReference type="Proteomes" id="UP000003953">
    <property type="component" value="Unassembled WGS sequence"/>
</dbReference>
<evidence type="ECO:0000313" key="4">
    <source>
        <dbReference type="Proteomes" id="UP000003953"/>
    </source>
</evidence>
<dbReference type="EMBL" id="DS990447">
    <property type="protein sequence ID" value="EEQ64444.1"/>
    <property type="molecule type" value="Genomic_DNA"/>
</dbReference>
<dbReference type="SUPFAM" id="SSF52218">
    <property type="entry name" value="Flavoproteins"/>
    <property type="match status" value="1"/>
</dbReference>
<dbReference type="AlphaFoldDB" id="C5F2F0"/>